<sequence length="200" mass="23178">EIEISMQTFSIDDCPPYIALSYTWEPRYPLREINLNGRRVQIGTNLYDCLDTITKGIDVNAESWHACNEMVLHQLSVNQKDIAERSHQVKLMARVYSKAAFNTLWDNNAEHSFLSLKLLRNSHMANIMQHRANWRSGRYKCELDFLIELFSGQECDDPRDTVFGLLSLVDSQDQAWKQVTADYNKSLEQVYIDVLQAVQS</sequence>
<dbReference type="Proteomes" id="UP000800200">
    <property type="component" value="Unassembled WGS sequence"/>
</dbReference>
<organism evidence="2 3">
    <name type="scientific">Zopfia rhizophila CBS 207.26</name>
    <dbReference type="NCBI Taxonomy" id="1314779"/>
    <lineage>
        <taxon>Eukaryota</taxon>
        <taxon>Fungi</taxon>
        <taxon>Dikarya</taxon>
        <taxon>Ascomycota</taxon>
        <taxon>Pezizomycotina</taxon>
        <taxon>Dothideomycetes</taxon>
        <taxon>Dothideomycetes incertae sedis</taxon>
        <taxon>Zopfiaceae</taxon>
        <taxon>Zopfia</taxon>
    </lineage>
</organism>
<dbReference type="AlphaFoldDB" id="A0A6A6D6Q1"/>
<evidence type="ECO:0000313" key="2">
    <source>
        <dbReference type="EMBL" id="KAF2175081.1"/>
    </source>
</evidence>
<dbReference type="InterPro" id="IPR010730">
    <property type="entry name" value="HET"/>
</dbReference>
<dbReference type="PANTHER" id="PTHR24148">
    <property type="entry name" value="ANKYRIN REPEAT DOMAIN-CONTAINING PROTEIN 39 HOMOLOG-RELATED"/>
    <property type="match status" value="1"/>
</dbReference>
<proteinExistence type="predicted"/>
<evidence type="ECO:0000259" key="1">
    <source>
        <dbReference type="Pfam" id="PF06985"/>
    </source>
</evidence>
<reference evidence="2" key="1">
    <citation type="journal article" date="2020" name="Stud. Mycol.">
        <title>101 Dothideomycetes genomes: a test case for predicting lifestyles and emergence of pathogens.</title>
        <authorList>
            <person name="Haridas S."/>
            <person name="Albert R."/>
            <person name="Binder M."/>
            <person name="Bloem J."/>
            <person name="Labutti K."/>
            <person name="Salamov A."/>
            <person name="Andreopoulos B."/>
            <person name="Baker S."/>
            <person name="Barry K."/>
            <person name="Bills G."/>
            <person name="Bluhm B."/>
            <person name="Cannon C."/>
            <person name="Castanera R."/>
            <person name="Culley D."/>
            <person name="Daum C."/>
            <person name="Ezra D."/>
            <person name="Gonzalez J."/>
            <person name="Henrissat B."/>
            <person name="Kuo A."/>
            <person name="Liang C."/>
            <person name="Lipzen A."/>
            <person name="Lutzoni F."/>
            <person name="Magnuson J."/>
            <person name="Mondo S."/>
            <person name="Nolan M."/>
            <person name="Ohm R."/>
            <person name="Pangilinan J."/>
            <person name="Park H.-J."/>
            <person name="Ramirez L."/>
            <person name="Alfaro M."/>
            <person name="Sun H."/>
            <person name="Tritt A."/>
            <person name="Yoshinaga Y."/>
            <person name="Zwiers L.-H."/>
            <person name="Turgeon B."/>
            <person name="Goodwin S."/>
            <person name="Spatafora J."/>
            <person name="Crous P."/>
            <person name="Grigoriev I."/>
        </authorList>
    </citation>
    <scope>NUCLEOTIDE SEQUENCE</scope>
    <source>
        <strain evidence="2">CBS 207.26</strain>
    </source>
</reference>
<dbReference type="InterPro" id="IPR052895">
    <property type="entry name" value="HetReg/Transcr_Mod"/>
</dbReference>
<dbReference type="PANTHER" id="PTHR24148:SF64">
    <property type="entry name" value="HETEROKARYON INCOMPATIBILITY DOMAIN-CONTAINING PROTEIN"/>
    <property type="match status" value="1"/>
</dbReference>
<evidence type="ECO:0000313" key="3">
    <source>
        <dbReference type="Proteomes" id="UP000800200"/>
    </source>
</evidence>
<accession>A0A6A6D6Q1</accession>
<name>A0A6A6D6Q1_9PEZI</name>
<dbReference type="OrthoDB" id="3598674at2759"/>
<feature type="non-terminal residue" evidence="2">
    <location>
        <position position="1"/>
    </location>
</feature>
<dbReference type="EMBL" id="ML994748">
    <property type="protein sequence ID" value="KAF2175081.1"/>
    <property type="molecule type" value="Genomic_DNA"/>
</dbReference>
<dbReference type="Pfam" id="PF06985">
    <property type="entry name" value="HET"/>
    <property type="match status" value="1"/>
</dbReference>
<protein>
    <recommendedName>
        <fullName evidence="1">Heterokaryon incompatibility domain-containing protein</fullName>
    </recommendedName>
</protein>
<keyword evidence="3" id="KW-1185">Reference proteome</keyword>
<feature type="non-terminal residue" evidence="2">
    <location>
        <position position="200"/>
    </location>
</feature>
<feature type="domain" description="Heterokaryon incompatibility" evidence="1">
    <location>
        <begin position="17"/>
        <end position="134"/>
    </location>
</feature>
<gene>
    <name evidence="2" type="ORF">K469DRAFT_489629</name>
</gene>